<dbReference type="InterPro" id="IPR000524">
    <property type="entry name" value="Tscrpt_reg_HTH_GntR"/>
</dbReference>
<dbReference type="SUPFAM" id="SSF48008">
    <property type="entry name" value="GntR ligand-binding domain-like"/>
    <property type="match status" value="1"/>
</dbReference>
<name>A0A2T4Z856_9BACL</name>
<dbReference type="RefSeq" id="WP_107724933.1">
    <property type="nucleotide sequence ID" value="NZ_PZZP01000001.1"/>
</dbReference>
<dbReference type="SMART" id="SM00345">
    <property type="entry name" value="HTH_GNTR"/>
    <property type="match status" value="1"/>
</dbReference>
<dbReference type="PANTHER" id="PTHR43537">
    <property type="entry name" value="TRANSCRIPTIONAL REGULATOR, GNTR FAMILY"/>
    <property type="match status" value="1"/>
</dbReference>
<dbReference type="PANTHER" id="PTHR43537:SF54">
    <property type="entry name" value="TRANSCRIPTIONAL REGULATOR, GNTR FAMILY"/>
    <property type="match status" value="1"/>
</dbReference>
<evidence type="ECO:0000313" key="5">
    <source>
        <dbReference type="EMBL" id="PTM58081.1"/>
    </source>
</evidence>
<comment type="caution">
    <text evidence="5">The sequence shown here is derived from an EMBL/GenBank/DDBJ whole genome shotgun (WGS) entry which is preliminary data.</text>
</comment>
<dbReference type="InterPro" id="IPR036390">
    <property type="entry name" value="WH_DNA-bd_sf"/>
</dbReference>
<dbReference type="Gene3D" id="1.20.120.530">
    <property type="entry name" value="GntR ligand-binding domain-like"/>
    <property type="match status" value="1"/>
</dbReference>
<dbReference type="OrthoDB" id="214086at2"/>
<dbReference type="Proteomes" id="UP000241639">
    <property type="component" value="Unassembled WGS sequence"/>
</dbReference>
<evidence type="ECO:0000313" key="6">
    <source>
        <dbReference type="Proteomes" id="UP000241639"/>
    </source>
</evidence>
<evidence type="ECO:0000256" key="3">
    <source>
        <dbReference type="ARBA" id="ARBA00023163"/>
    </source>
</evidence>
<dbReference type="AlphaFoldDB" id="A0A2T4Z856"/>
<proteinExistence type="predicted"/>
<dbReference type="InterPro" id="IPR011711">
    <property type="entry name" value="GntR_C"/>
</dbReference>
<accession>A0A2T4Z856</accession>
<evidence type="ECO:0000259" key="4">
    <source>
        <dbReference type="PROSITE" id="PS50949"/>
    </source>
</evidence>
<gene>
    <name evidence="5" type="ORF">C8J48_0653</name>
</gene>
<evidence type="ECO:0000256" key="1">
    <source>
        <dbReference type="ARBA" id="ARBA00023015"/>
    </source>
</evidence>
<keyword evidence="1" id="KW-0805">Transcription regulation</keyword>
<organism evidence="5 6">
    <name type="scientific">Desmospora activa DSM 45169</name>
    <dbReference type="NCBI Taxonomy" id="1121389"/>
    <lineage>
        <taxon>Bacteria</taxon>
        <taxon>Bacillati</taxon>
        <taxon>Bacillota</taxon>
        <taxon>Bacilli</taxon>
        <taxon>Bacillales</taxon>
        <taxon>Thermoactinomycetaceae</taxon>
        <taxon>Desmospora</taxon>
    </lineage>
</organism>
<dbReference type="Gene3D" id="1.10.10.10">
    <property type="entry name" value="Winged helix-like DNA-binding domain superfamily/Winged helix DNA-binding domain"/>
    <property type="match status" value="1"/>
</dbReference>
<dbReference type="PROSITE" id="PS50949">
    <property type="entry name" value="HTH_GNTR"/>
    <property type="match status" value="1"/>
</dbReference>
<dbReference type="EMBL" id="PZZP01000001">
    <property type="protein sequence ID" value="PTM58081.1"/>
    <property type="molecule type" value="Genomic_DNA"/>
</dbReference>
<sequence>MFDGTSSKFQSILIRINEVIEQDGLKPGDRIPSERELVSRLNAGRSTVREALRALELLGIITTKRGQGTFLQPHQFHRLVDILSFYILQDDRAKDNLLETRVILETVAAKKAALVATEAEIAALEECWNAMEKSVYQGQIPIEEDYAFHHQLIQSAHNYLLTRIWYPLIQYGKTVRQSSLSQPSRPQKALEEHRGILDAVKRRCPQEAADRMEQHLAAAGLPTPYD</sequence>
<feature type="domain" description="HTH gntR-type" evidence="4">
    <location>
        <begin position="6"/>
        <end position="74"/>
    </location>
</feature>
<evidence type="ECO:0000256" key="2">
    <source>
        <dbReference type="ARBA" id="ARBA00023125"/>
    </source>
</evidence>
<protein>
    <submittedName>
        <fullName evidence="5">GntR family transcriptional regulator</fullName>
    </submittedName>
</protein>
<dbReference type="Pfam" id="PF07729">
    <property type="entry name" value="FCD"/>
    <property type="match status" value="1"/>
</dbReference>
<keyword evidence="6" id="KW-1185">Reference proteome</keyword>
<dbReference type="Pfam" id="PF00392">
    <property type="entry name" value="GntR"/>
    <property type="match status" value="1"/>
</dbReference>
<reference evidence="5 6" key="1">
    <citation type="submission" date="2018-04" db="EMBL/GenBank/DDBJ databases">
        <title>Genomic Encyclopedia of Archaeal and Bacterial Type Strains, Phase II (KMG-II): from individual species to whole genera.</title>
        <authorList>
            <person name="Goeker M."/>
        </authorList>
    </citation>
    <scope>NUCLEOTIDE SEQUENCE [LARGE SCALE GENOMIC DNA]</scope>
    <source>
        <strain evidence="5 6">DSM 45169</strain>
    </source>
</reference>
<dbReference type="SMART" id="SM00895">
    <property type="entry name" value="FCD"/>
    <property type="match status" value="1"/>
</dbReference>
<keyword evidence="2" id="KW-0238">DNA-binding</keyword>
<dbReference type="PRINTS" id="PR00035">
    <property type="entry name" value="HTHGNTR"/>
</dbReference>
<dbReference type="GO" id="GO:0003700">
    <property type="term" value="F:DNA-binding transcription factor activity"/>
    <property type="evidence" value="ECO:0007669"/>
    <property type="project" value="InterPro"/>
</dbReference>
<dbReference type="InterPro" id="IPR008920">
    <property type="entry name" value="TF_FadR/GntR_C"/>
</dbReference>
<dbReference type="SUPFAM" id="SSF46785">
    <property type="entry name" value="Winged helix' DNA-binding domain"/>
    <property type="match status" value="1"/>
</dbReference>
<dbReference type="CDD" id="cd07377">
    <property type="entry name" value="WHTH_GntR"/>
    <property type="match status" value="1"/>
</dbReference>
<dbReference type="InterPro" id="IPR036388">
    <property type="entry name" value="WH-like_DNA-bd_sf"/>
</dbReference>
<keyword evidence="3" id="KW-0804">Transcription</keyword>
<dbReference type="GO" id="GO:0003677">
    <property type="term" value="F:DNA binding"/>
    <property type="evidence" value="ECO:0007669"/>
    <property type="project" value="UniProtKB-KW"/>
</dbReference>